<protein>
    <submittedName>
        <fullName evidence="2">Antitoxin</fullName>
    </submittedName>
</protein>
<dbReference type="InterPro" id="IPR036165">
    <property type="entry name" value="YefM-like_sf"/>
</dbReference>
<evidence type="ECO:0000256" key="1">
    <source>
        <dbReference type="ARBA" id="ARBA00009981"/>
    </source>
</evidence>
<dbReference type="RefSeq" id="WP_034956306.1">
    <property type="nucleotide sequence ID" value="NZ_AP018150.1"/>
</dbReference>
<organism evidence="2 3">
    <name type="scientific">Mycoavidus cysteinexigens</name>
    <dbReference type="NCBI Taxonomy" id="1553431"/>
    <lineage>
        <taxon>Bacteria</taxon>
        <taxon>Pseudomonadati</taxon>
        <taxon>Pseudomonadota</taxon>
        <taxon>Betaproteobacteria</taxon>
        <taxon>Burkholderiales</taxon>
        <taxon>Burkholderiaceae</taxon>
        <taxon>Mycoavidus</taxon>
    </lineage>
</organism>
<gene>
    <name evidence="2" type="ORF">MCB1EB_1180</name>
</gene>
<accession>A0A2Z6EV95</accession>
<dbReference type="KEGG" id="mcys:MCB1EB_1180"/>
<dbReference type="EMBL" id="AP018150">
    <property type="protein sequence ID" value="BBE09341.1"/>
    <property type="molecule type" value="Genomic_DNA"/>
</dbReference>
<proteinExistence type="inferred from homology"/>
<name>A0A2Z6EV95_9BURK</name>
<evidence type="ECO:0000313" key="2">
    <source>
        <dbReference type="EMBL" id="BBE09341.1"/>
    </source>
</evidence>
<keyword evidence="3" id="KW-1185">Reference proteome</keyword>
<dbReference type="Proteomes" id="UP000282597">
    <property type="component" value="Chromosome"/>
</dbReference>
<reference evidence="2 3" key="1">
    <citation type="journal article" date="2018" name="Microbes Environ.">
        <title>Comparative Genomic Insights into Endofungal Lifestyles of Two Bacterial Endosymbionts, Mycoavidus cysteinexigens and Burkholderia rhizoxinica.</title>
        <authorList>
            <person name="Sharmin D."/>
            <person name="Guo Y."/>
            <person name="Nishizawa T."/>
            <person name="Ohshima S."/>
            <person name="Sato Y."/>
            <person name="Takashima Y."/>
            <person name="Narisawa K."/>
            <person name="Ohta H."/>
        </authorList>
    </citation>
    <scope>NUCLEOTIDE SEQUENCE [LARGE SCALE GENOMIC DNA]</scope>
    <source>
        <strain evidence="2 3">B1-EB</strain>
    </source>
</reference>
<evidence type="ECO:0000313" key="3">
    <source>
        <dbReference type="Proteomes" id="UP000282597"/>
    </source>
</evidence>
<sequence length="78" mass="8822">MQVVDIYEAQIKLCSLIEAALAGEQIVIADADRFLVKLVPWEQGVNITPPTLRPRRFPNIRRALPKPINTPVEQLEFA</sequence>
<comment type="similarity">
    <text evidence="1">Belongs to the phD/YefM antitoxin family.</text>
</comment>
<dbReference type="SUPFAM" id="SSF143120">
    <property type="entry name" value="YefM-like"/>
    <property type="match status" value="1"/>
</dbReference>
<dbReference type="AlphaFoldDB" id="A0A2Z6EV95"/>